<dbReference type="Gene3D" id="3.40.50.300">
    <property type="entry name" value="P-loop containing nucleotide triphosphate hydrolases"/>
    <property type="match status" value="1"/>
</dbReference>
<dbReference type="Proteomes" id="UP000268857">
    <property type="component" value="Unassembled WGS sequence"/>
</dbReference>
<proteinExistence type="predicted"/>
<dbReference type="STRING" id="211165.GCA_000317285_04817"/>
<dbReference type="OrthoDB" id="88903at2"/>
<dbReference type="InterPro" id="IPR052754">
    <property type="entry name" value="NTPase_KAP_P-loop"/>
</dbReference>
<dbReference type="PANTHER" id="PTHR22674:SF6">
    <property type="entry name" value="NTPASE KAP FAMILY P-LOOP DOMAIN-CONTAINING PROTEIN 1"/>
    <property type="match status" value="1"/>
</dbReference>
<evidence type="ECO:0000259" key="1">
    <source>
        <dbReference type="Pfam" id="PF07693"/>
    </source>
</evidence>
<protein>
    <recommendedName>
        <fullName evidence="1">KAP NTPase domain-containing protein</fullName>
    </recommendedName>
</protein>
<dbReference type="RefSeq" id="WP_016874623.1">
    <property type="nucleotide sequence ID" value="NZ_AJLN01000116.1"/>
</dbReference>
<dbReference type="InterPro" id="IPR011646">
    <property type="entry name" value="KAP_P-loop"/>
</dbReference>
<name>A0A433NKV4_CHLFR</name>
<evidence type="ECO:0000313" key="3">
    <source>
        <dbReference type="Proteomes" id="UP000268857"/>
    </source>
</evidence>
<keyword evidence="3" id="KW-1185">Reference proteome</keyword>
<dbReference type="AlphaFoldDB" id="A0A433NKV4"/>
<feature type="domain" description="KAP NTPase" evidence="1">
    <location>
        <begin position="25"/>
        <end position="296"/>
    </location>
</feature>
<reference evidence="2 3" key="1">
    <citation type="journal article" date="2019" name="Genome Biol. Evol.">
        <title>Day and night: Metabolic profiles and evolutionary relationships of six axenic non-marine cyanobacteria.</title>
        <authorList>
            <person name="Will S.E."/>
            <person name="Henke P."/>
            <person name="Boedeker C."/>
            <person name="Huang S."/>
            <person name="Brinkmann H."/>
            <person name="Rohde M."/>
            <person name="Jarek M."/>
            <person name="Friedl T."/>
            <person name="Seufert S."/>
            <person name="Schumacher M."/>
            <person name="Overmann J."/>
            <person name="Neumann-Schaal M."/>
            <person name="Petersen J."/>
        </authorList>
    </citation>
    <scope>NUCLEOTIDE SEQUENCE [LARGE SCALE GENOMIC DNA]</scope>
    <source>
        <strain evidence="2 3">PCC 6912</strain>
    </source>
</reference>
<comment type="caution">
    <text evidence="2">The sequence shown here is derived from an EMBL/GenBank/DDBJ whole genome shotgun (WGS) entry which is preliminary data.</text>
</comment>
<dbReference type="SUPFAM" id="SSF52540">
    <property type="entry name" value="P-loop containing nucleoside triphosphate hydrolases"/>
    <property type="match status" value="1"/>
</dbReference>
<dbReference type="PANTHER" id="PTHR22674">
    <property type="entry name" value="NTPASE, KAP FAMILY P-LOOP DOMAIN-CONTAINING 1"/>
    <property type="match status" value="1"/>
</dbReference>
<dbReference type="EMBL" id="RSCJ01000007">
    <property type="protein sequence ID" value="RUR83441.1"/>
    <property type="molecule type" value="Genomic_DNA"/>
</dbReference>
<sequence>MAQTEINSQSADNPLITPEQDKLGYAPFAQYLADTICKMKFSGGFAIAVYGGWNSGKSTLLHFVIKYLQQKPENEQPIIVRFNPWLFSGNENITRQFFDQLQDVLSQVTSVPKGLKERIADIANVISEIPLPYTQATKAVAKLFDEEEKEASEIKEEVEETVAQQPRRIVIAIDDIDRLSADDIRTLFRIFKAIPHFTNVVYLLFFNQEVVVKALAETGESLEKIIQFAFEIPTPDKTSLRRLLFEKLNGIIADTPEELFEPNRWGVIYLQGIDHFITKISDIVSLTNTLTVTYPVVKGEVNAVDFIAIEALRLFCPLIYEAIYNNFPAFIEDDNYSNEKIKSLVNTWIAQLSERDKQPVQYLLVQLFPKLEDVWGNIKHDDRQQQLECCNQRRICCPEIFPIYFRLNLTTGELSDRQFQSILALADDAKTFSNKLLELAHQKRPDGITQLRVFLEQLENYPENEIPQDKISIIVQALCNVCDEISCLEEKPKARFDLGNEIIIISIVSKLLHRIDETTRSNMSKSLLSKTKLISRNVKK</sequence>
<accession>A0A433NKV4</accession>
<gene>
    <name evidence="2" type="ORF">PCC6912_22740</name>
</gene>
<evidence type="ECO:0000313" key="2">
    <source>
        <dbReference type="EMBL" id="RUR83441.1"/>
    </source>
</evidence>
<dbReference type="InterPro" id="IPR027417">
    <property type="entry name" value="P-loop_NTPase"/>
</dbReference>
<dbReference type="Pfam" id="PF07693">
    <property type="entry name" value="KAP_NTPase"/>
    <property type="match status" value="1"/>
</dbReference>
<organism evidence="2 3">
    <name type="scientific">Chlorogloeopsis fritschii PCC 6912</name>
    <dbReference type="NCBI Taxonomy" id="211165"/>
    <lineage>
        <taxon>Bacteria</taxon>
        <taxon>Bacillati</taxon>
        <taxon>Cyanobacteriota</taxon>
        <taxon>Cyanophyceae</taxon>
        <taxon>Nostocales</taxon>
        <taxon>Chlorogloeopsidaceae</taxon>
        <taxon>Chlorogloeopsis</taxon>
    </lineage>
</organism>